<dbReference type="PIRSF" id="PIRSF006380">
    <property type="entry name" value="UCP006380"/>
    <property type="match status" value="1"/>
</dbReference>
<protein>
    <submittedName>
        <fullName evidence="1">Uncharacterized protein</fullName>
    </submittedName>
</protein>
<dbReference type="EMBL" id="OX458333">
    <property type="protein sequence ID" value="CAI8781616.1"/>
    <property type="molecule type" value="Genomic_DNA"/>
</dbReference>
<evidence type="ECO:0000313" key="2">
    <source>
        <dbReference type="Proteomes" id="UP001162030"/>
    </source>
</evidence>
<gene>
    <name evidence="1" type="ORF">MSZNOR_1230</name>
</gene>
<dbReference type="Proteomes" id="UP001162030">
    <property type="component" value="Chromosome"/>
</dbReference>
<dbReference type="HAMAP" id="MF_00582">
    <property type="entry name" value="UPF0215"/>
    <property type="match status" value="1"/>
</dbReference>
<organism evidence="1 2">
    <name type="scientific">Methylocaldum szegediense</name>
    <dbReference type="NCBI Taxonomy" id="73780"/>
    <lineage>
        <taxon>Bacteria</taxon>
        <taxon>Pseudomonadati</taxon>
        <taxon>Pseudomonadota</taxon>
        <taxon>Gammaproteobacteria</taxon>
        <taxon>Methylococcales</taxon>
        <taxon>Methylococcaceae</taxon>
        <taxon>Methylocaldum</taxon>
    </lineage>
</organism>
<dbReference type="Gene3D" id="3.30.2170.10">
    <property type="entry name" value="archaeoglobus fulgidus dsm 4304 superfamily"/>
    <property type="match status" value="1"/>
</dbReference>
<reference evidence="1 2" key="1">
    <citation type="submission" date="2023-03" db="EMBL/GenBank/DDBJ databases">
        <authorList>
            <person name="Pearce D."/>
        </authorList>
    </citation>
    <scope>NUCLEOTIDE SEQUENCE [LARGE SCALE GENOMIC DNA]</scope>
    <source>
        <strain evidence="1">Msz</strain>
    </source>
</reference>
<dbReference type="PANTHER" id="PTHR39518">
    <property type="entry name" value="UPF0215 PROTEIN MJ1150"/>
    <property type="match status" value="1"/>
</dbReference>
<name>A0ABN8WZN5_9GAMM</name>
<dbReference type="PANTHER" id="PTHR39518:SF2">
    <property type="entry name" value="UPF0215 PROTEIN MJ1150"/>
    <property type="match status" value="1"/>
</dbReference>
<dbReference type="RefSeq" id="WP_026608929.1">
    <property type="nucleotide sequence ID" value="NZ_OX458333.1"/>
</dbReference>
<evidence type="ECO:0000313" key="1">
    <source>
        <dbReference type="EMBL" id="CAI8781616.1"/>
    </source>
</evidence>
<dbReference type="Pfam" id="PF01949">
    <property type="entry name" value="Endo_dU"/>
    <property type="match status" value="1"/>
</dbReference>
<sequence length="189" mass="20773">MASSKFSHVIGFDDAPFERHHRGDVMIIGAYYAGNRLDGILSGKVRRDGANSTSTLTRLIAGSRFYPQIQAILLQGIAFAGFNVIDIHGLHQALDRPVVVVTRRLPNLEKIRDALLGHVPGGRRKWRLIERAGPMEPIDRVYVQRAGLSMPQTKALIQAHTLHSGLPEPLRTAHIVAGGVSRGENTHRA</sequence>
<accession>A0ABN8WZN5</accession>
<proteinExistence type="inferred from homology"/>
<dbReference type="InterPro" id="IPR002802">
    <property type="entry name" value="Endo_dU"/>
</dbReference>
<keyword evidence="2" id="KW-1185">Reference proteome</keyword>